<accession>A0A0F9H0L9</accession>
<dbReference type="EMBL" id="LAZR01026403">
    <property type="protein sequence ID" value="KKL68852.1"/>
    <property type="molecule type" value="Genomic_DNA"/>
</dbReference>
<dbReference type="AlphaFoldDB" id="A0A0F9H0L9"/>
<gene>
    <name evidence="1" type="ORF">LCGC14_2120840</name>
</gene>
<organism evidence="1">
    <name type="scientific">marine sediment metagenome</name>
    <dbReference type="NCBI Taxonomy" id="412755"/>
    <lineage>
        <taxon>unclassified sequences</taxon>
        <taxon>metagenomes</taxon>
        <taxon>ecological metagenomes</taxon>
    </lineage>
</organism>
<protein>
    <submittedName>
        <fullName evidence="1">Uncharacterized protein</fullName>
    </submittedName>
</protein>
<sequence length="154" mass="17520">MSIDGLTKIIEDEFRVIADVERDAYLAKDDPKVLARRSKALEAEIKRHCDGYQNLYWTRRVREVCVFCDEEWKGCVDDNGYPCCCEKAQKKADDLGIKEASPSARDRLHAAAPDLLEACTMVLDHFIIDREGTDPIRDRLRSVLVMAICKAEGK</sequence>
<name>A0A0F9H0L9_9ZZZZ</name>
<proteinExistence type="predicted"/>
<evidence type="ECO:0000313" key="1">
    <source>
        <dbReference type="EMBL" id="KKL68852.1"/>
    </source>
</evidence>
<reference evidence="1" key="1">
    <citation type="journal article" date="2015" name="Nature">
        <title>Complex archaea that bridge the gap between prokaryotes and eukaryotes.</title>
        <authorList>
            <person name="Spang A."/>
            <person name="Saw J.H."/>
            <person name="Jorgensen S.L."/>
            <person name="Zaremba-Niedzwiedzka K."/>
            <person name="Martijn J."/>
            <person name="Lind A.E."/>
            <person name="van Eijk R."/>
            <person name="Schleper C."/>
            <person name="Guy L."/>
            <person name="Ettema T.J."/>
        </authorList>
    </citation>
    <scope>NUCLEOTIDE SEQUENCE</scope>
</reference>
<comment type="caution">
    <text evidence="1">The sequence shown here is derived from an EMBL/GenBank/DDBJ whole genome shotgun (WGS) entry which is preliminary data.</text>
</comment>